<dbReference type="PANTHER" id="PTHR31314:SF164">
    <property type="entry name" value="HTH MYB-TYPE DOMAIN-CONTAINING PROTEIN"/>
    <property type="match status" value="1"/>
</dbReference>
<dbReference type="FunFam" id="1.10.10.60:FF:000002">
    <property type="entry name" value="Myb family transcription factor"/>
    <property type="match status" value="1"/>
</dbReference>
<dbReference type="STRING" id="51240.A0A2I4EQN1"/>
<dbReference type="PROSITE" id="PS51294">
    <property type="entry name" value="HTH_MYB"/>
    <property type="match status" value="1"/>
</dbReference>
<dbReference type="GO" id="GO:0005634">
    <property type="term" value="C:nucleus"/>
    <property type="evidence" value="ECO:0007669"/>
    <property type="project" value="UniProtKB-SubCell"/>
</dbReference>
<keyword evidence="3" id="KW-0804">Transcription</keyword>
<keyword evidence="4" id="KW-0539">Nucleus</keyword>
<feature type="compositionally biased region" description="Polar residues" evidence="5">
    <location>
        <begin position="37"/>
        <end position="46"/>
    </location>
</feature>
<dbReference type="Gene3D" id="1.10.10.60">
    <property type="entry name" value="Homeodomain-like"/>
    <property type="match status" value="1"/>
</dbReference>
<evidence type="ECO:0000256" key="1">
    <source>
        <dbReference type="ARBA" id="ARBA00004123"/>
    </source>
</evidence>
<evidence type="ECO:0000313" key="6">
    <source>
        <dbReference type="Proteomes" id="UP000235220"/>
    </source>
</evidence>
<dbReference type="InterPro" id="IPR006447">
    <property type="entry name" value="Myb_dom_plants"/>
</dbReference>
<dbReference type="AlphaFoldDB" id="A0A2I4EQN1"/>
<dbReference type="NCBIfam" id="TIGR01557">
    <property type="entry name" value="myb_SHAQKYF"/>
    <property type="match status" value="1"/>
</dbReference>
<dbReference type="PANTHER" id="PTHR31314">
    <property type="entry name" value="MYB FAMILY TRANSCRIPTION FACTOR PHL7-LIKE"/>
    <property type="match status" value="1"/>
</dbReference>
<name>A0A2I4EQN1_JUGRE</name>
<feature type="region of interest" description="Disordered" evidence="5">
    <location>
        <begin position="340"/>
        <end position="366"/>
    </location>
</feature>
<evidence type="ECO:0000256" key="4">
    <source>
        <dbReference type="ARBA" id="ARBA00023242"/>
    </source>
</evidence>
<sequence length="379" mass="42739">MNGSEDTEFCKTCSSSKNSDDEEEAEDTVNEIGKLQNGGNSNNSTVESEKKEASGSVRQYVRSKMPRLRWTPDLHLCFVHAVETLGGSEKATPKLVLQLMKTKGLSIAHVKSHLQMYRSKKMDSSNRVATEQGLFMMESGDHHIYNVSRLPMLQSFNSQSPVISSGNLRYDASLRRHDNQAQYWKWTLGRASNVGLFGSVDTRRSIIGSNDKYNSEECNLQVRDSSFNGKATWWTRHQSLDEFQPLQGTRQIRLKQTSVESNLIIQFQERCTYQANYLHNAELPGHKDRRNFEEAQNSWKRKALDSNFGLDLNLALKASPSNDEFENMSTLDGDEDVASSLSLSLSSSPPSKQFGRLKDGDIGRRKLHSRGTSTLDLTL</sequence>
<proteinExistence type="predicted"/>
<dbReference type="Gramene" id="Jr07_38220_p1">
    <property type="protein sequence ID" value="cds.Jr07_38220_p1"/>
    <property type="gene ID" value="Jr07_38220"/>
</dbReference>
<dbReference type="Proteomes" id="UP000235220">
    <property type="component" value="Chromosome 7"/>
</dbReference>
<dbReference type="RefSeq" id="XP_018821715.1">
    <property type="nucleotide sequence ID" value="XM_018966170.2"/>
</dbReference>
<dbReference type="InterPro" id="IPR009057">
    <property type="entry name" value="Homeodomain-like_sf"/>
</dbReference>
<gene>
    <name evidence="7" type="primary">LOC108991786</name>
</gene>
<evidence type="ECO:0000256" key="5">
    <source>
        <dbReference type="SAM" id="MobiDB-lite"/>
    </source>
</evidence>
<dbReference type="InterPro" id="IPR046955">
    <property type="entry name" value="PHR1-like"/>
</dbReference>
<reference evidence="7" key="1">
    <citation type="submission" date="2025-08" db="UniProtKB">
        <authorList>
            <consortium name="RefSeq"/>
        </authorList>
    </citation>
    <scope>IDENTIFICATION</scope>
    <source>
        <tissue evidence="7">Leaves</tissue>
    </source>
</reference>
<organism evidence="6 7">
    <name type="scientific">Juglans regia</name>
    <name type="common">English walnut</name>
    <dbReference type="NCBI Taxonomy" id="51240"/>
    <lineage>
        <taxon>Eukaryota</taxon>
        <taxon>Viridiplantae</taxon>
        <taxon>Streptophyta</taxon>
        <taxon>Embryophyta</taxon>
        <taxon>Tracheophyta</taxon>
        <taxon>Spermatophyta</taxon>
        <taxon>Magnoliopsida</taxon>
        <taxon>eudicotyledons</taxon>
        <taxon>Gunneridae</taxon>
        <taxon>Pentapetalae</taxon>
        <taxon>rosids</taxon>
        <taxon>fabids</taxon>
        <taxon>Fagales</taxon>
        <taxon>Juglandaceae</taxon>
        <taxon>Juglans</taxon>
    </lineage>
</organism>
<evidence type="ECO:0000256" key="3">
    <source>
        <dbReference type="ARBA" id="ARBA00023163"/>
    </source>
</evidence>
<dbReference type="SUPFAM" id="SSF46689">
    <property type="entry name" value="Homeodomain-like"/>
    <property type="match status" value="1"/>
</dbReference>
<dbReference type="InterPro" id="IPR001005">
    <property type="entry name" value="SANT/Myb"/>
</dbReference>
<evidence type="ECO:0000313" key="7">
    <source>
        <dbReference type="RefSeq" id="XP_018821715.1"/>
    </source>
</evidence>
<evidence type="ECO:0000256" key="2">
    <source>
        <dbReference type="ARBA" id="ARBA00023015"/>
    </source>
</evidence>
<feature type="region of interest" description="Disordered" evidence="5">
    <location>
        <begin position="1"/>
        <end position="57"/>
    </location>
</feature>
<dbReference type="Pfam" id="PF00249">
    <property type="entry name" value="Myb_DNA-binding"/>
    <property type="match status" value="1"/>
</dbReference>
<feature type="compositionally biased region" description="Acidic residues" evidence="5">
    <location>
        <begin position="20"/>
        <end position="29"/>
    </location>
</feature>
<keyword evidence="2" id="KW-0805">Transcription regulation</keyword>
<protein>
    <submittedName>
        <fullName evidence="7">Uncharacterized protein LOC108991786 isoform X1</fullName>
    </submittedName>
</protein>
<dbReference type="GeneID" id="108991786"/>
<keyword evidence="6" id="KW-1185">Reference proteome</keyword>
<feature type="compositionally biased region" description="Low complexity" evidence="5">
    <location>
        <begin position="340"/>
        <end position="351"/>
    </location>
</feature>
<dbReference type="InterPro" id="IPR017930">
    <property type="entry name" value="Myb_dom"/>
</dbReference>
<dbReference type="GO" id="GO:0003677">
    <property type="term" value="F:DNA binding"/>
    <property type="evidence" value="ECO:0007669"/>
    <property type="project" value="InterPro"/>
</dbReference>
<dbReference type="KEGG" id="jre:108991786"/>
<dbReference type="OrthoDB" id="551907at2759"/>
<dbReference type="GO" id="GO:0003700">
    <property type="term" value="F:DNA-binding transcription factor activity"/>
    <property type="evidence" value="ECO:0007669"/>
    <property type="project" value="InterPro"/>
</dbReference>
<comment type="subcellular location">
    <subcellularLocation>
        <location evidence="1">Nucleus</location>
    </subcellularLocation>
</comment>
<accession>A0A2I4EQN1</accession>